<dbReference type="Pfam" id="PF00665">
    <property type="entry name" value="rve"/>
    <property type="match status" value="1"/>
</dbReference>
<evidence type="ECO:0000313" key="1">
    <source>
        <dbReference type="EMBL" id="CAB4044560.1"/>
    </source>
</evidence>
<accession>A0A6S7KQT7</accession>
<sequence>MASPLHKVRNIKDEKKFAEAWTETEDAAFQNIKEKIADATLLNCQACQTAKVGRHTKAATVQVPLPTRRFGDINVDIVGPLNPPCKGKNMLFTIIDKWTGYVWASPMSEQGGGASASKCAKHLLQWCSLFGVPTSITSDRGSQFTSKLWEETTQTLGIEHKITTAYHPEHNGRVERFHRSLKNSLRARLNGRSDWLGELPWALLGIRNMPNSDTGVSPAELVFGERLRTPGDLTPIPTTTTLSAWASAIKAAVSAQKPNSPLWHQDKKPYVPLELEKCSQIWLRQDRIQPSLKPKYSGPYNVIERNGKVFKILVEAECEEHSKTFIGVKHKQTTSTMSSLRLLTRQQSFDAIVVELSDTINSTKSFIEAGRIRPGMGADRSASIKEIFTRLRQAKEKLLDAITTNDDKVELHDEEIAKNTKLFLDLEIDLGDADAEIRQEPTTEPKSKTKPNKKIFIREFDEQFPDVWFDQLEIQLEEAEIFDDAGRFAVLQRFVDSRQSLAIAPALKGEKGQRYQSAKKTLLSIYLPRTPAKIAAIWSTRLGEGETAADLRAQIEPRAVDLNIQDIIKYIIYREMPSRIQTQLTA</sequence>
<dbReference type="InterPro" id="IPR001584">
    <property type="entry name" value="Integrase_cat-core"/>
</dbReference>
<dbReference type="AlphaFoldDB" id="A0A6S7KQT7"/>
<dbReference type="GO" id="GO:0015074">
    <property type="term" value="P:DNA integration"/>
    <property type="evidence" value="ECO:0007669"/>
    <property type="project" value="InterPro"/>
</dbReference>
<protein>
    <submittedName>
        <fullName evidence="1">Transposon Ty3-G Gag-Pol poly</fullName>
    </submittedName>
</protein>
<dbReference type="InterPro" id="IPR012337">
    <property type="entry name" value="RNaseH-like_sf"/>
</dbReference>
<organism evidence="1 2">
    <name type="scientific">Paramuricea clavata</name>
    <name type="common">Red gorgonian</name>
    <name type="synonym">Violescent sea-whip</name>
    <dbReference type="NCBI Taxonomy" id="317549"/>
    <lineage>
        <taxon>Eukaryota</taxon>
        <taxon>Metazoa</taxon>
        <taxon>Cnidaria</taxon>
        <taxon>Anthozoa</taxon>
        <taxon>Octocorallia</taxon>
        <taxon>Malacalcyonacea</taxon>
        <taxon>Plexauridae</taxon>
        <taxon>Paramuricea</taxon>
    </lineage>
</organism>
<comment type="caution">
    <text evidence="1">The sequence shown here is derived from an EMBL/GenBank/DDBJ whole genome shotgun (WGS) entry which is preliminary data.</text>
</comment>
<dbReference type="PROSITE" id="PS50994">
    <property type="entry name" value="INTEGRASE"/>
    <property type="match status" value="1"/>
</dbReference>
<dbReference type="GO" id="GO:0003676">
    <property type="term" value="F:nucleic acid binding"/>
    <property type="evidence" value="ECO:0007669"/>
    <property type="project" value="InterPro"/>
</dbReference>
<evidence type="ECO:0000313" key="2">
    <source>
        <dbReference type="Proteomes" id="UP001152795"/>
    </source>
</evidence>
<reference evidence="1" key="1">
    <citation type="submission" date="2020-04" db="EMBL/GenBank/DDBJ databases">
        <authorList>
            <person name="Alioto T."/>
            <person name="Alioto T."/>
            <person name="Gomez Garrido J."/>
        </authorList>
    </citation>
    <scope>NUCLEOTIDE SEQUENCE</scope>
    <source>
        <strain evidence="1">A484AB</strain>
    </source>
</reference>
<dbReference type="Gene3D" id="3.30.420.10">
    <property type="entry name" value="Ribonuclease H-like superfamily/Ribonuclease H"/>
    <property type="match status" value="1"/>
</dbReference>
<dbReference type="Proteomes" id="UP001152795">
    <property type="component" value="Unassembled WGS sequence"/>
</dbReference>
<keyword evidence="2" id="KW-1185">Reference proteome</keyword>
<dbReference type="OrthoDB" id="3249394at2759"/>
<dbReference type="PANTHER" id="PTHR37984">
    <property type="entry name" value="PROTEIN CBG26694"/>
    <property type="match status" value="1"/>
</dbReference>
<dbReference type="SUPFAM" id="SSF53098">
    <property type="entry name" value="Ribonuclease H-like"/>
    <property type="match status" value="1"/>
</dbReference>
<dbReference type="EMBL" id="CACRXK020035412">
    <property type="protein sequence ID" value="CAB4044560.1"/>
    <property type="molecule type" value="Genomic_DNA"/>
</dbReference>
<gene>
    <name evidence="1" type="ORF">PACLA_8A012984</name>
</gene>
<feature type="non-terminal residue" evidence="1">
    <location>
        <position position="586"/>
    </location>
</feature>
<dbReference type="InterPro" id="IPR036397">
    <property type="entry name" value="RNaseH_sf"/>
</dbReference>
<proteinExistence type="predicted"/>
<name>A0A6S7KQT7_PARCT</name>
<dbReference type="InterPro" id="IPR050951">
    <property type="entry name" value="Retrovirus_Pol_polyprotein"/>
</dbReference>
<dbReference type="PANTHER" id="PTHR37984:SF15">
    <property type="entry name" value="INTEGRASE CATALYTIC DOMAIN-CONTAINING PROTEIN"/>
    <property type="match status" value="1"/>
</dbReference>